<dbReference type="OrthoDB" id="9815057at2"/>
<organism evidence="2 3">
    <name type="scientific">Paenibacillus pini JCM 16418</name>
    <dbReference type="NCBI Taxonomy" id="1236976"/>
    <lineage>
        <taxon>Bacteria</taxon>
        <taxon>Bacillati</taxon>
        <taxon>Bacillota</taxon>
        <taxon>Bacilli</taxon>
        <taxon>Bacillales</taxon>
        <taxon>Paenibacillaceae</taxon>
        <taxon>Paenibacillus</taxon>
    </lineage>
</organism>
<comment type="caution">
    <text evidence="2">The sequence shown here is derived from an EMBL/GenBank/DDBJ whole genome shotgun (WGS) entry which is preliminary data.</text>
</comment>
<keyword evidence="3" id="KW-1185">Reference proteome</keyword>
<feature type="coiled-coil region" evidence="1">
    <location>
        <begin position="528"/>
        <end position="562"/>
    </location>
</feature>
<dbReference type="STRING" id="1236976.JCM16418_1366"/>
<accession>W7YY47</accession>
<feature type="coiled-coil region" evidence="1">
    <location>
        <begin position="1081"/>
        <end position="1108"/>
    </location>
</feature>
<protein>
    <recommendedName>
        <fullName evidence="4">Chromosome segregation ATPase</fullName>
    </recommendedName>
</protein>
<name>W7YY47_9BACL</name>
<reference evidence="2 3" key="1">
    <citation type="journal article" date="2014" name="Genome Announc.">
        <title>Draft Genome Sequence of Paenibacillus pini JCM 16418T, Isolated from the Rhizosphere of Pine Tree.</title>
        <authorList>
            <person name="Yuki M."/>
            <person name="Oshima K."/>
            <person name="Suda W."/>
            <person name="Oshida Y."/>
            <person name="Kitamura K."/>
            <person name="Iida Y."/>
            <person name="Hattori M."/>
            <person name="Ohkuma M."/>
        </authorList>
    </citation>
    <scope>NUCLEOTIDE SEQUENCE [LARGE SCALE GENOMIC DNA]</scope>
    <source>
        <strain evidence="2 3">JCM 16418</strain>
    </source>
</reference>
<feature type="coiled-coil region" evidence="1">
    <location>
        <begin position="885"/>
        <end position="919"/>
    </location>
</feature>
<evidence type="ECO:0000256" key="1">
    <source>
        <dbReference type="SAM" id="Coils"/>
    </source>
</evidence>
<keyword evidence="1" id="KW-0175">Coiled coil</keyword>
<dbReference type="eggNOG" id="COG1196">
    <property type="taxonomic scope" value="Bacteria"/>
</dbReference>
<dbReference type="RefSeq" id="WP_036646991.1">
    <property type="nucleotide sequence ID" value="NZ_BAVZ01000003.1"/>
</dbReference>
<dbReference type="Proteomes" id="UP000019364">
    <property type="component" value="Unassembled WGS sequence"/>
</dbReference>
<dbReference type="EMBL" id="BAVZ01000003">
    <property type="protein sequence ID" value="GAF07354.1"/>
    <property type="molecule type" value="Genomic_DNA"/>
</dbReference>
<proteinExistence type="predicted"/>
<feature type="coiled-coil region" evidence="1">
    <location>
        <begin position="795"/>
        <end position="857"/>
    </location>
</feature>
<sequence>MSAINAFRATNVKYNKQQFVMDNLYLSFANDTDLVHALATMPNGYGKGVILQSIFQIFKPLKDWQKGKGRVSQFFHSTSGFNPYTLYSALEWKLDVAEGRFLITGIAISARRVKEDDSGPKTDVYYKLFTIKCDSSSDHRLANLPYWDEETGESWPLSKWEDYAKEFPQQIRLYNKDELRKYRSYLQENGIFADEWDEMYEINQNEAGTTIYFEKLGADHNDGLFRKVIIPSIESNLRRQVSKEGRDLKELFIEVAKIAHNLNTLLSRKSAMTGILGMLEDVDAVYLKLQEAEKELNNHAQRGSYLKSGLLERIEEAERDLDTLEKERQEADDAEIDARFNLKNLTYIEDQYKISEQGKMIREMKAILETETSNASEIKRLMDEADPAIIRKEYEEASRNLDITLSQIKSLMMREQLTDVKAQQEELEKNIENEWPSLLQDLSQTVNHAVGYQSVLNTNIQMAESELTELHKEISDLSKEIGTTEERIRVFQTKLNETYTRHNLTDHFTFSQLIKMTGEDYQKFIESIEQEEEVHQLLSQQCADLEREKVKLETKVEHEEAYIHLLNDRYNKQLNLEVDAAIKLQPFSGSSLPWQQEKYVVWLQEQLPELTAEASRREQILRREEEDIRRLESEHMITEGGFWVPNSTILQLRDVIKSHGYTCLLGTEFIQERSEVEQESLRQNAKLLPYGLIILENEREQVLHLTDFKNRILFYPVPLFSVEIIDNMSAPTFITVPNRSEEIAFNPAVLESYLAESEEEVVRRREKLGLAITEIKNLKSALKLTEKALDSDKSAEQLGEECQALEDACERKKKQINDYKSDIEDLQSKIAIVRNTLQKSQKELKEIETKMNALEDLNISWVEHQLNEKKMNELNGSEELAKAKIQKISSNKQATQQELEEQKKLYSDWKNSIQQELNRYREAIPSLSVFDFQLNEPSFFPPSSWPTIPLSLEDNFNNWSICQKTLEQASSEMTRLETFKAIYAKQQEEKRRELIELDEKWANKVPPTESLDVLKQRRKQFAEEFETADLKRQQYVVKLTDLQSTERAMITYAEKLKVDIEKEFKQREVDFRSGIDVDYQRKEFNYKLSQANEKLKNARNSISDTYKKKLIWEQSSEALQHLSESKHRVPREVYFEVGTDAKSTVRDWVTRASILDKELRYVNTRCSDAVKDVQKRIKEAKWDDEMKQHGEDFFDSLLDIGEAIHVRLKISEAKYIYEGIIEREEENLNQAQEAELRWVQTATEHSRQIINHIHEMVKGMSIRNRYNISFPLMKLKEESMPRIEDVEGRMKDLFRQTLRF</sequence>
<feature type="coiled-coil region" evidence="1">
    <location>
        <begin position="460"/>
        <end position="487"/>
    </location>
</feature>
<evidence type="ECO:0008006" key="4">
    <source>
        <dbReference type="Google" id="ProtNLM"/>
    </source>
</evidence>
<evidence type="ECO:0000313" key="3">
    <source>
        <dbReference type="Proteomes" id="UP000019364"/>
    </source>
</evidence>
<evidence type="ECO:0000313" key="2">
    <source>
        <dbReference type="EMBL" id="GAF07354.1"/>
    </source>
</evidence>
<gene>
    <name evidence="2" type="ORF">JCM16418_1366</name>
</gene>
<feature type="coiled-coil region" evidence="1">
    <location>
        <begin position="282"/>
        <end position="337"/>
    </location>
</feature>